<dbReference type="PRINTS" id="PR00032">
    <property type="entry name" value="HTHARAC"/>
</dbReference>
<dbReference type="InterPro" id="IPR018062">
    <property type="entry name" value="HTH_AraC-typ_CS"/>
</dbReference>
<dbReference type="Gene3D" id="1.10.10.60">
    <property type="entry name" value="Homeodomain-like"/>
    <property type="match status" value="2"/>
</dbReference>
<evidence type="ECO:0000256" key="2">
    <source>
        <dbReference type="ARBA" id="ARBA00023125"/>
    </source>
</evidence>
<evidence type="ECO:0000313" key="5">
    <source>
        <dbReference type="EMBL" id="PUA37569.1"/>
    </source>
</evidence>
<dbReference type="GO" id="GO:0043565">
    <property type="term" value="F:sequence-specific DNA binding"/>
    <property type="evidence" value="ECO:0007669"/>
    <property type="project" value="InterPro"/>
</dbReference>
<gene>
    <name evidence="5" type="ORF">C8Z91_19715</name>
</gene>
<dbReference type="PANTHER" id="PTHR43280">
    <property type="entry name" value="ARAC-FAMILY TRANSCRIPTIONAL REGULATOR"/>
    <property type="match status" value="1"/>
</dbReference>
<reference evidence="5 6" key="1">
    <citation type="submission" date="2018-03" db="EMBL/GenBank/DDBJ databases">
        <title>Genome sequence of Paenibacillus elgii strain AC13 an antimicrobial compound producing bacteria.</title>
        <authorList>
            <person name="Kurokawa A.S."/>
            <person name="Araujo J.F."/>
            <person name="Costa R.A."/>
            <person name="Ortega D.B."/>
            <person name="Pires A.S."/>
            <person name="Pappas G.J.Jr."/>
            <person name="Franco O.L."/>
            <person name="Barreto C."/>
            <person name="Magalhaes B.S."/>
            <person name="Kruger R.H."/>
        </authorList>
    </citation>
    <scope>NUCLEOTIDE SEQUENCE [LARGE SCALE GENOMIC DNA]</scope>
    <source>
        <strain evidence="5 6">AC13</strain>
    </source>
</reference>
<dbReference type="Proteomes" id="UP000244184">
    <property type="component" value="Unassembled WGS sequence"/>
</dbReference>
<name>A0A2T6G085_9BACL</name>
<dbReference type="GO" id="GO:0003700">
    <property type="term" value="F:DNA-binding transcription factor activity"/>
    <property type="evidence" value="ECO:0007669"/>
    <property type="project" value="InterPro"/>
</dbReference>
<keyword evidence="1" id="KW-0805">Transcription regulation</keyword>
<evidence type="ECO:0000256" key="3">
    <source>
        <dbReference type="ARBA" id="ARBA00023163"/>
    </source>
</evidence>
<dbReference type="InterPro" id="IPR009057">
    <property type="entry name" value="Homeodomain-like_sf"/>
</dbReference>
<dbReference type="Pfam" id="PF02311">
    <property type="entry name" value="AraC_binding"/>
    <property type="match status" value="1"/>
</dbReference>
<accession>A0A2T6G085</accession>
<dbReference type="InterPro" id="IPR018060">
    <property type="entry name" value="HTH_AraC"/>
</dbReference>
<dbReference type="Pfam" id="PF12833">
    <property type="entry name" value="HTH_18"/>
    <property type="match status" value="1"/>
</dbReference>
<dbReference type="SUPFAM" id="SSF51215">
    <property type="entry name" value="Regulatory protein AraC"/>
    <property type="match status" value="1"/>
</dbReference>
<evidence type="ECO:0000313" key="6">
    <source>
        <dbReference type="Proteomes" id="UP000244184"/>
    </source>
</evidence>
<dbReference type="InterPro" id="IPR037923">
    <property type="entry name" value="HTH-like"/>
</dbReference>
<proteinExistence type="predicted"/>
<keyword evidence="2" id="KW-0238">DNA-binding</keyword>
<evidence type="ECO:0000256" key="1">
    <source>
        <dbReference type="ARBA" id="ARBA00023015"/>
    </source>
</evidence>
<dbReference type="PROSITE" id="PS01124">
    <property type="entry name" value="HTH_ARAC_FAMILY_2"/>
    <property type="match status" value="1"/>
</dbReference>
<dbReference type="InterPro" id="IPR020449">
    <property type="entry name" value="Tscrpt_reg_AraC-type_HTH"/>
</dbReference>
<comment type="caution">
    <text evidence="5">The sequence shown here is derived from an EMBL/GenBank/DDBJ whole genome shotgun (WGS) entry which is preliminary data.</text>
</comment>
<evidence type="ECO:0000259" key="4">
    <source>
        <dbReference type="PROSITE" id="PS01124"/>
    </source>
</evidence>
<dbReference type="InterPro" id="IPR014710">
    <property type="entry name" value="RmlC-like_jellyroll"/>
</dbReference>
<feature type="domain" description="HTH araC/xylS-type" evidence="4">
    <location>
        <begin position="198"/>
        <end position="296"/>
    </location>
</feature>
<dbReference type="AlphaFoldDB" id="A0A2T6G085"/>
<dbReference type="CDD" id="cd02208">
    <property type="entry name" value="cupin_RmlC-like"/>
    <property type="match status" value="1"/>
</dbReference>
<keyword evidence="3" id="KW-0804">Transcription</keyword>
<sequence>MPRGSRIMLDHPHKIQAYLNESVPRLQSPSASFTIHYWGIDPAHFDNPVHQHSFFEICYVREGEGMYMDGDDLFPLRKETLFLSRPGIRHQIRSKRGMFLLYVAFEVNEENTDPAIVRHFRQLAAADRILITDAYANPTTLIWTALLKHLQEPAPITEHYVKSAALSLLFSFCSAFQAEAPSEGLVTSGYKPASYALNRAIRFVKDNLSHSMTLAEVADYLHLSSRHLSRLFQQELGMSYIHFVQQEKIRRAVHLLKHTDLSLIEIAEKSGFSSIHYFTRSFSRKMGMPPGKYREAVHEKKALE</sequence>
<dbReference type="InterPro" id="IPR003313">
    <property type="entry name" value="AraC-bd"/>
</dbReference>
<dbReference type="Gene3D" id="2.60.120.10">
    <property type="entry name" value="Jelly Rolls"/>
    <property type="match status" value="1"/>
</dbReference>
<dbReference type="SMART" id="SM00342">
    <property type="entry name" value="HTH_ARAC"/>
    <property type="match status" value="1"/>
</dbReference>
<dbReference type="PANTHER" id="PTHR43280:SF28">
    <property type="entry name" value="HTH-TYPE TRANSCRIPTIONAL ACTIVATOR RHAS"/>
    <property type="match status" value="1"/>
</dbReference>
<dbReference type="PROSITE" id="PS00041">
    <property type="entry name" value="HTH_ARAC_FAMILY_1"/>
    <property type="match status" value="1"/>
</dbReference>
<dbReference type="SUPFAM" id="SSF46689">
    <property type="entry name" value="Homeodomain-like"/>
    <property type="match status" value="2"/>
</dbReference>
<dbReference type="EMBL" id="PYHP01000050">
    <property type="protein sequence ID" value="PUA37569.1"/>
    <property type="molecule type" value="Genomic_DNA"/>
</dbReference>
<protein>
    <submittedName>
        <fullName evidence="5">AraC family transcriptional regulator</fullName>
    </submittedName>
</protein>
<organism evidence="5 6">
    <name type="scientific">Paenibacillus elgii</name>
    <dbReference type="NCBI Taxonomy" id="189691"/>
    <lineage>
        <taxon>Bacteria</taxon>
        <taxon>Bacillati</taxon>
        <taxon>Bacillota</taxon>
        <taxon>Bacilli</taxon>
        <taxon>Bacillales</taxon>
        <taxon>Paenibacillaceae</taxon>
        <taxon>Paenibacillus</taxon>
    </lineage>
</organism>